<dbReference type="Pfam" id="PF13460">
    <property type="entry name" value="NAD_binding_10"/>
    <property type="match status" value="1"/>
</dbReference>
<dbReference type="PANTHER" id="PTHR42748">
    <property type="entry name" value="NITROGEN METABOLITE REPRESSION PROTEIN NMRA FAMILY MEMBER"/>
    <property type="match status" value="1"/>
</dbReference>
<dbReference type="InterPro" id="IPR051164">
    <property type="entry name" value="NmrA-like_oxidored"/>
</dbReference>
<dbReference type="RefSeq" id="WP_037041180.1">
    <property type="nucleotide sequence ID" value="NZ_BAAAUZ010000002.1"/>
</dbReference>
<sequence>MRIVVVGGTGLIGKALVAALRERGHQAVPASPSTGVDTLTGAGVAEALAGAQVVVDVTNSPSFADGPVLDFFTRSTTTQLAAEREAGVGHHVALSIVGTDRLPDAGYLRAKVAQEELITGSGIPFTILRATQFFEFLGMIADSATEGSTVTVPEGAFQPVAAADVAAALAELATGAPVGGTIDLAGPDRRTMEEFVREFLAAREDPRSVTTGPDARYFGTAIGDALVPAGDARIGATGFEDWLKA</sequence>
<name>A0A9W6NVK2_9PSEU</name>
<reference evidence="3" key="2">
    <citation type="submission" date="2023-01" db="EMBL/GenBank/DDBJ databases">
        <authorList>
            <person name="Sun Q."/>
            <person name="Evtushenko L."/>
        </authorList>
    </citation>
    <scope>NUCLEOTIDE SEQUENCE</scope>
    <source>
        <strain evidence="3">VKM Ac-1069</strain>
    </source>
</reference>
<evidence type="ECO:0000313" key="3">
    <source>
        <dbReference type="EMBL" id="GLL10693.1"/>
    </source>
</evidence>
<keyword evidence="4" id="KW-1185">Reference proteome</keyword>
<evidence type="ECO:0000259" key="2">
    <source>
        <dbReference type="Pfam" id="PF13460"/>
    </source>
</evidence>
<proteinExistence type="predicted"/>
<dbReference type="SUPFAM" id="SSF51735">
    <property type="entry name" value="NAD(P)-binding Rossmann-fold domains"/>
    <property type="match status" value="1"/>
</dbReference>
<dbReference type="Gene3D" id="3.40.50.720">
    <property type="entry name" value="NAD(P)-binding Rossmann-like Domain"/>
    <property type="match status" value="1"/>
</dbReference>
<organism evidence="3 4">
    <name type="scientific">Pseudonocardia halophobica</name>
    <dbReference type="NCBI Taxonomy" id="29401"/>
    <lineage>
        <taxon>Bacteria</taxon>
        <taxon>Bacillati</taxon>
        <taxon>Actinomycetota</taxon>
        <taxon>Actinomycetes</taxon>
        <taxon>Pseudonocardiales</taxon>
        <taxon>Pseudonocardiaceae</taxon>
        <taxon>Pseudonocardia</taxon>
    </lineage>
</organism>
<evidence type="ECO:0000313" key="4">
    <source>
        <dbReference type="Proteomes" id="UP001143463"/>
    </source>
</evidence>
<comment type="caution">
    <text evidence="3">The sequence shown here is derived from an EMBL/GenBank/DDBJ whole genome shotgun (WGS) entry which is preliminary data.</text>
</comment>
<dbReference type="AlphaFoldDB" id="A0A9W6NVK2"/>
<gene>
    <name evidence="3" type="ORF">GCM10017577_18330</name>
</gene>
<dbReference type="EMBL" id="BSFQ01000005">
    <property type="protein sequence ID" value="GLL10693.1"/>
    <property type="molecule type" value="Genomic_DNA"/>
</dbReference>
<dbReference type="PANTHER" id="PTHR42748:SF3">
    <property type="entry name" value="BLL4366 PROTEIN"/>
    <property type="match status" value="1"/>
</dbReference>
<dbReference type="Proteomes" id="UP001143463">
    <property type="component" value="Unassembled WGS sequence"/>
</dbReference>
<protein>
    <submittedName>
        <fullName evidence="3">LysR family transcriptional regulator</fullName>
    </submittedName>
</protein>
<dbReference type="InterPro" id="IPR036291">
    <property type="entry name" value="NAD(P)-bd_dom_sf"/>
</dbReference>
<dbReference type="InterPro" id="IPR016040">
    <property type="entry name" value="NAD(P)-bd_dom"/>
</dbReference>
<evidence type="ECO:0000256" key="1">
    <source>
        <dbReference type="ARBA" id="ARBA00022857"/>
    </source>
</evidence>
<accession>A0A9W6NVK2</accession>
<reference evidence="3" key="1">
    <citation type="journal article" date="2014" name="Int. J. Syst. Evol. Microbiol.">
        <title>Complete genome sequence of Corynebacterium casei LMG S-19264T (=DSM 44701T), isolated from a smear-ripened cheese.</title>
        <authorList>
            <consortium name="US DOE Joint Genome Institute (JGI-PGF)"/>
            <person name="Walter F."/>
            <person name="Albersmeier A."/>
            <person name="Kalinowski J."/>
            <person name="Ruckert C."/>
        </authorList>
    </citation>
    <scope>NUCLEOTIDE SEQUENCE</scope>
    <source>
        <strain evidence="3">VKM Ac-1069</strain>
    </source>
</reference>
<feature type="domain" description="NAD(P)-binding" evidence="2">
    <location>
        <begin position="7"/>
        <end position="173"/>
    </location>
</feature>
<keyword evidence="1" id="KW-0521">NADP</keyword>